<organism evidence="3 4">
    <name type="scientific">Pristionchus pacificus</name>
    <name type="common">Parasitic nematode worm</name>
    <dbReference type="NCBI Taxonomy" id="54126"/>
    <lineage>
        <taxon>Eukaryota</taxon>
        <taxon>Metazoa</taxon>
        <taxon>Ecdysozoa</taxon>
        <taxon>Nematoda</taxon>
        <taxon>Chromadorea</taxon>
        <taxon>Rhabditida</taxon>
        <taxon>Rhabditina</taxon>
        <taxon>Diplogasteromorpha</taxon>
        <taxon>Diplogasteroidea</taxon>
        <taxon>Neodiplogasteridae</taxon>
        <taxon>Pristionchus</taxon>
    </lineage>
</organism>
<gene>
    <name evidence="3" type="primary">WBGene00277298</name>
</gene>
<dbReference type="Proteomes" id="UP000005239">
    <property type="component" value="Unassembled WGS sequence"/>
</dbReference>
<proteinExistence type="predicted"/>
<accession>A0A8R1UWT6</accession>
<reference evidence="3" key="2">
    <citation type="submission" date="2022-06" db="UniProtKB">
        <authorList>
            <consortium name="EnsemblMetazoa"/>
        </authorList>
    </citation>
    <scope>IDENTIFICATION</scope>
    <source>
        <strain evidence="3">PS312</strain>
    </source>
</reference>
<keyword evidence="4" id="KW-1185">Reference proteome</keyword>
<evidence type="ECO:0000256" key="2">
    <source>
        <dbReference type="SAM" id="SignalP"/>
    </source>
</evidence>
<feature type="region of interest" description="Disordered" evidence="1">
    <location>
        <begin position="53"/>
        <end position="75"/>
    </location>
</feature>
<sequence length="75" mass="8461">MQWFGTLLLALFAVMIMMCLASCCNWPYMIEALDRFHSTIRHGEITREGVVLQPIHPPSSSSKKGKLLKQSTNPV</sequence>
<name>A0A2A6BCP0_PRIPA</name>
<dbReference type="AlphaFoldDB" id="A0A2A6BCP0"/>
<dbReference type="EnsemblMetazoa" id="PPA38929.1">
    <property type="protein sequence ID" value="PPA38929.1"/>
    <property type="gene ID" value="WBGene00277298"/>
</dbReference>
<evidence type="ECO:0000256" key="1">
    <source>
        <dbReference type="SAM" id="MobiDB-lite"/>
    </source>
</evidence>
<protein>
    <submittedName>
        <fullName evidence="3">Uncharacterized protein</fullName>
    </submittedName>
</protein>
<accession>A0A2A6BCP0</accession>
<keyword evidence="2" id="KW-0732">Signal</keyword>
<feature type="chain" id="PRO_5043870492" evidence="2">
    <location>
        <begin position="22"/>
        <end position="75"/>
    </location>
</feature>
<evidence type="ECO:0000313" key="3">
    <source>
        <dbReference type="EnsemblMetazoa" id="PPA38929.1"/>
    </source>
</evidence>
<evidence type="ECO:0000313" key="4">
    <source>
        <dbReference type="Proteomes" id="UP000005239"/>
    </source>
</evidence>
<feature type="signal peptide" evidence="2">
    <location>
        <begin position="1"/>
        <end position="21"/>
    </location>
</feature>
<reference evidence="4" key="1">
    <citation type="journal article" date="2008" name="Nat. Genet.">
        <title>The Pristionchus pacificus genome provides a unique perspective on nematode lifestyle and parasitism.</title>
        <authorList>
            <person name="Dieterich C."/>
            <person name="Clifton S.W."/>
            <person name="Schuster L.N."/>
            <person name="Chinwalla A."/>
            <person name="Delehaunty K."/>
            <person name="Dinkelacker I."/>
            <person name="Fulton L."/>
            <person name="Fulton R."/>
            <person name="Godfrey J."/>
            <person name="Minx P."/>
            <person name="Mitreva M."/>
            <person name="Roeseler W."/>
            <person name="Tian H."/>
            <person name="Witte H."/>
            <person name="Yang S.P."/>
            <person name="Wilson R.K."/>
            <person name="Sommer R.J."/>
        </authorList>
    </citation>
    <scope>NUCLEOTIDE SEQUENCE [LARGE SCALE GENOMIC DNA]</scope>
    <source>
        <strain evidence="4">PS312</strain>
    </source>
</reference>